<evidence type="ECO:0000256" key="2">
    <source>
        <dbReference type="ARBA" id="ARBA00007525"/>
    </source>
</evidence>
<accession>A0A914UTC1</accession>
<feature type="compositionally biased region" description="Polar residues" evidence="6">
    <location>
        <begin position="742"/>
        <end position="755"/>
    </location>
</feature>
<comment type="similarity">
    <text evidence="2">Belongs to the MAP7 family.</text>
</comment>
<keyword evidence="3" id="KW-0963">Cytoplasm</keyword>
<evidence type="ECO:0000256" key="5">
    <source>
        <dbReference type="ARBA" id="ARBA00023212"/>
    </source>
</evidence>
<dbReference type="GO" id="GO:0000226">
    <property type="term" value="P:microtubule cytoskeleton organization"/>
    <property type="evidence" value="ECO:0007669"/>
    <property type="project" value="InterPro"/>
</dbReference>
<feature type="compositionally biased region" description="Low complexity" evidence="6">
    <location>
        <begin position="313"/>
        <end position="343"/>
    </location>
</feature>
<dbReference type="InterPro" id="IPR051483">
    <property type="entry name" value="MAP7_domain-containing"/>
</dbReference>
<keyword evidence="4" id="KW-0175">Coiled coil</keyword>
<proteinExistence type="inferred from homology"/>
<feature type="region of interest" description="Disordered" evidence="6">
    <location>
        <begin position="1"/>
        <end position="42"/>
    </location>
</feature>
<feature type="region of interest" description="Disordered" evidence="6">
    <location>
        <begin position="251"/>
        <end position="387"/>
    </location>
</feature>
<feature type="region of interest" description="Disordered" evidence="6">
    <location>
        <begin position="478"/>
        <end position="697"/>
    </location>
</feature>
<evidence type="ECO:0000256" key="4">
    <source>
        <dbReference type="ARBA" id="ARBA00023054"/>
    </source>
</evidence>
<name>A0A914UTC1_9BILA</name>
<feature type="compositionally biased region" description="Basic and acidic residues" evidence="6">
    <location>
        <begin position="478"/>
        <end position="507"/>
    </location>
</feature>
<feature type="compositionally biased region" description="Low complexity" evidence="6">
    <location>
        <begin position="359"/>
        <end position="387"/>
    </location>
</feature>
<dbReference type="GO" id="GO:0015630">
    <property type="term" value="C:microtubule cytoskeleton"/>
    <property type="evidence" value="ECO:0007669"/>
    <property type="project" value="InterPro"/>
</dbReference>
<comment type="subcellular location">
    <subcellularLocation>
        <location evidence="1">Cytoplasm</location>
        <location evidence="1">Cytoskeleton</location>
    </subcellularLocation>
</comment>
<reference evidence="8" key="1">
    <citation type="submission" date="2022-11" db="UniProtKB">
        <authorList>
            <consortium name="WormBaseParasite"/>
        </authorList>
    </citation>
    <scope>IDENTIFICATION</scope>
</reference>
<protein>
    <submittedName>
        <fullName evidence="8">Ensconsin</fullName>
    </submittedName>
</protein>
<feature type="region of interest" description="Disordered" evidence="6">
    <location>
        <begin position="155"/>
        <end position="221"/>
    </location>
</feature>
<evidence type="ECO:0000256" key="6">
    <source>
        <dbReference type="SAM" id="MobiDB-lite"/>
    </source>
</evidence>
<dbReference type="PANTHER" id="PTHR15073">
    <property type="entry name" value="MICROTUBULE-ASSOCIATED PROTEIN"/>
    <property type="match status" value="1"/>
</dbReference>
<dbReference type="PANTHER" id="PTHR15073:SF1">
    <property type="entry name" value="RETICULOCYTE-BINDING PROTEIN HOMOLOG 2A"/>
    <property type="match status" value="1"/>
</dbReference>
<evidence type="ECO:0000256" key="1">
    <source>
        <dbReference type="ARBA" id="ARBA00004245"/>
    </source>
</evidence>
<feature type="compositionally biased region" description="Polar residues" evidence="6">
    <location>
        <begin position="268"/>
        <end position="297"/>
    </location>
</feature>
<evidence type="ECO:0000313" key="7">
    <source>
        <dbReference type="Proteomes" id="UP000887566"/>
    </source>
</evidence>
<feature type="compositionally biased region" description="Polar residues" evidence="6">
    <location>
        <begin position="597"/>
        <end position="625"/>
    </location>
</feature>
<feature type="compositionally biased region" description="Low complexity" evidence="6">
    <location>
        <begin position="676"/>
        <end position="687"/>
    </location>
</feature>
<organism evidence="7 8">
    <name type="scientific">Plectus sambesii</name>
    <dbReference type="NCBI Taxonomy" id="2011161"/>
    <lineage>
        <taxon>Eukaryota</taxon>
        <taxon>Metazoa</taxon>
        <taxon>Ecdysozoa</taxon>
        <taxon>Nematoda</taxon>
        <taxon>Chromadorea</taxon>
        <taxon>Plectida</taxon>
        <taxon>Plectina</taxon>
        <taxon>Plectoidea</taxon>
        <taxon>Plectidae</taxon>
        <taxon>Plectus</taxon>
    </lineage>
</organism>
<dbReference type="WBParaSite" id="PSAMB.scaffold1244size33878.g11975.t1">
    <property type="protein sequence ID" value="PSAMB.scaffold1244size33878.g11975.t1"/>
    <property type="gene ID" value="PSAMB.scaffold1244size33878.g11975"/>
</dbReference>
<sequence>MSQSGNHSASSSEATRKREEKMKVIQQRLKDEQERRESALREHQEKLERVNAVKEAERRERARQIRERELSRQRAVFDRRKVQEDVDRHKRESLLNKYKVYEERASHLNKQKPTYAFGSSTPRVLGYLEHLERDQKIYDTKLIASPLTPAEVEALKTTSRSSLDNGRPHRSHTPSSTLRVAFGSTIRDETPKRKKDSTEQPMSGVGSPQSGRSSRSLTRTAAATRVRATANPMTQSVHVVARTAANVANTANATASPPIAPRRAPKTSHATRFSSNGPNRAMTQSFTVGDGSNTSRALTRKAALPAESRLHSTGRSSSTRALSASAHKENAAPAPTTRRPVAANGHTNTDNGPHKRPTPSRTASAAARKPPTPTTSAASAAPNNNNAINAINNRRRLNIHRYIEHFHTTIEALVSQCRTEEEFRRQEEEEMRVLEEMRREEQERLERAIEEERLRRELEQQEAAKEAERKRLEEEAGKLERDRLEQEKQERQLKLQKEQEERDERKARLSAIMNRTRAAGASPASAPGSSPALSLLPGAVMSESTTLTAESPTGPSPTPFKSPILSGLLGSLNASNASNNAAVSPSAAPAPALSSNTTRALQKLATMSGNPRLNTMVNKHGSNPSLADELSAALGDQQPPHPDSNGNSPPPARMAMSMSAADWISSLPSTSPDSDAMAVGVAGMRVRGGSHGDESDLERVSFDVNQNESQDSLHVADSVSKRALDELGDGDDFDVAVMSPALQNGHASSSQSSTAEDLIKI</sequence>
<feature type="compositionally biased region" description="Low complexity" evidence="6">
    <location>
        <begin position="210"/>
        <end position="221"/>
    </location>
</feature>
<evidence type="ECO:0000313" key="8">
    <source>
        <dbReference type="WBParaSite" id="PSAMB.scaffold1244size33878.g11975.t1"/>
    </source>
</evidence>
<dbReference type="AlphaFoldDB" id="A0A914UTC1"/>
<evidence type="ECO:0000256" key="3">
    <source>
        <dbReference type="ARBA" id="ARBA00022490"/>
    </source>
</evidence>
<keyword evidence="5" id="KW-0206">Cytoskeleton</keyword>
<feature type="compositionally biased region" description="Polar residues" evidence="6">
    <location>
        <begin position="1"/>
        <end position="13"/>
    </location>
</feature>
<dbReference type="Proteomes" id="UP000887566">
    <property type="component" value="Unplaced"/>
</dbReference>
<feature type="compositionally biased region" description="Basic and acidic residues" evidence="6">
    <location>
        <begin position="14"/>
        <end position="42"/>
    </location>
</feature>
<feature type="compositionally biased region" description="Polar residues" evidence="6">
    <location>
        <begin position="542"/>
        <end position="553"/>
    </location>
</feature>
<feature type="compositionally biased region" description="Low complexity" evidence="6">
    <location>
        <begin position="565"/>
        <end position="596"/>
    </location>
</feature>
<dbReference type="Pfam" id="PF05672">
    <property type="entry name" value="MAP7"/>
    <property type="match status" value="1"/>
</dbReference>
<feature type="compositionally biased region" description="Low complexity" evidence="6">
    <location>
        <begin position="518"/>
        <end position="539"/>
    </location>
</feature>
<feature type="region of interest" description="Disordered" evidence="6">
    <location>
        <begin position="742"/>
        <end position="761"/>
    </location>
</feature>
<keyword evidence="7" id="KW-1185">Reference proteome</keyword>
<dbReference type="InterPro" id="IPR008604">
    <property type="entry name" value="MAP7_fam"/>
</dbReference>